<comment type="caution">
    <text evidence="1">The sequence shown here is derived from an EMBL/GenBank/DDBJ whole genome shotgun (WGS) entry which is preliminary data.</text>
</comment>
<proteinExistence type="predicted"/>
<protein>
    <submittedName>
        <fullName evidence="1">Uncharacterized protein</fullName>
    </submittedName>
</protein>
<evidence type="ECO:0000313" key="2">
    <source>
        <dbReference type="Proteomes" id="UP001057452"/>
    </source>
</evidence>
<evidence type="ECO:0000313" key="1">
    <source>
        <dbReference type="EMBL" id="KAI4814064.1"/>
    </source>
</evidence>
<sequence>AMTCNGPRSPLVNTGLPKSLSSGVSAPRAPLEDFVLILQGFCRPLTAPGFYVGDRTAQR</sequence>
<keyword evidence="2" id="KW-1185">Reference proteome</keyword>
<reference evidence="1" key="1">
    <citation type="submission" date="2022-05" db="EMBL/GenBank/DDBJ databases">
        <title>Chromosome-level genome of Chaenocephalus aceratus.</title>
        <authorList>
            <person name="Park H."/>
        </authorList>
    </citation>
    <scope>NUCLEOTIDE SEQUENCE</scope>
    <source>
        <strain evidence="1">KU_202001</strain>
    </source>
</reference>
<dbReference type="EMBL" id="CM043798">
    <property type="protein sequence ID" value="KAI4814064.1"/>
    <property type="molecule type" value="Genomic_DNA"/>
</dbReference>
<organism evidence="1 2">
    <name type="scientific">Chaenocephalus aceratus</name>
    <name type="common">Blackfin icefish</name>
    <name type="synonym">Chaenichthys aceratus</name>
    <dbReference type="NCBI Taxonomy" id="36190"/>
    <lineage>
        <taxon>Eukaryota</taxon>
        <taxon>Metazoa</taxon>
        <taxon>Chordata</taxon>
        <taxon>Craniata</taxon>
        <taxon>Vertebrata</taxon>
        <taxon>Euteleostomi</taxon>
        <taxon>Actinopterygii</taxon>
        <taxon>Neopterygii</taxon>
        <taxon>Teleostei</taxon>
        <taxon>Neoteleostei</taxon>
        <taxon>Acanthomorphata</taxon>
        <taxon>Eupercaria</taxon>
        <taxon>Perciformes</taxon>
        <taxon>Notothenioidei</taxon>
        <taxon>Channichthyidae</taxon>
        <taxon>Chaenocephalus</taxon>
    </lineage>
</organism>
<gene>
    <name evidence="1" type="ORF">KUCAC02_003274</name>
</gene>
<dbReference type="Proteomes" id="UP001057452">
    <property type="component" value="Chromosome 14"/>
</dbReference>
<name>A0ACB9WL31_CHAAC</name>
<feature type="non-terminal residue" evidence="1">
    <location>
        <position position="1"/>
    </location>
</feature>
<feature type="non-terminal residue" evidence="1">
    <location>
        <position position="59"/>
    </location>
</feature>
<accession>A0ACB9WL31</accession>